<dbReference type="KEGG" id="dko:I596_352"/>
<sequence length="133" mass="14658">MKPTFPAAVPEIPVRDIQAAAAYYQNHFGFTLDWLATDLGLAGISKGQCRLFLADADFRQHYGTAGPVLTWLNLDSNDEVDALYRSWRASEARLLCAPESKPWGLHEFTAADPDGNLFRVFHDFGTAGRAEAG</sequence>
<dbReference type="AlphaFoldDB" id="A0A167GC23"/>
<dbReference type="Pfam" id="PF00903">
    <property type="entry name" value="Glyoxalase"/>
    <property type="match status" value="1"/>
</dbReference>
<protein>
    <submittedName>
        <fullName evidence="2">Glyoxalase/bleomycin resistance protein/dioxygenase</fullName>
    </submittedName>
</protein>
<dbReference type="GO" id="GO:0051213">
    <property type="term" value="F:dioxygenase activity"/>
    <property type="evidence" value="ECO:0007669"/>
    <property type="project" value="UniProtKB-KW"/>
</dbReference>
<dbReference type="Gene3D" id="3.10.180.10">
    <property type="entry name" value="2,3-Dihydroxybiphenyl 1,2-Dioxygenase, domain 1"/>
    <property type="match status" value="1"/>
</dbReference>
<dbReference type="OrthoDB" id="674527at2"/>
<name>A0A167GC23_9GAMM</name>
<dbReference type="InterPro" id="IPR029068">
    <property type="entry name" value="Glyas_Bleomycin-R_OHBP_Dase"/>
</dbReference>
<dbReference type="SUPFAM" id="SSF54593">
    <property type="entry name" value="Glyoxalase/Bleomycin resistance protein/Dihydroxybiphenyl dioxygenase"/>
    <property type="match status" value="1"/>
</dbReference>
<evidence type="ECO:0000259" key="1">
    <source>
        <dbReference type="PROSITE" id="PS51819"/>
    </source>
</evidence>
<keyword evidence="2" id="KW-0560">Oxidoreductase</keyword>
<dbReference type="STRING" id="1300342.I596_352"/>
<feature type="domain" description="VOC" evidence="1">
    <location>
        <begin position="6"/>
        <end position="123"/>
    </location>
</feature>
<dbReference type="Proteomes" id="UP000076830">
    <property type="component" value="Chromosome"/>
</dbReference>
<dbReference type="PANTHER" id="PTHR36503">
    <property type="entry name" value="BLR2520 PROTEIN"/>
    <property type="match status" value="1"/>
</dbReference>
<evidence type="ECO:0000313" key="3">
    <source>
        <dbReference type="Proteomes" id="UP000076830"/>
    </source>
</evidence>
<gene>
    <name evidence="2" type="ORF">I596_352</name>
</gene>
<dbReference type="InterPro" id="IPR037523">
    <property type="entry name" value="VOC_core"/>
</dbReference>
<dbReference type="RefSeq" id="WP_067643240.1">
    <property type="nucleotide sequence ID" value="NZ_CP015249.1"/>
</dbReference>
<dbReference type="EMBL" id="CP015249">
    <property type="protein sequence ID" value="ANB16389.1"/>
    <property type="molecule type" value="Genomic_DNA"/>
</dbReference>
<evidence type="ECO:0000313" key="2">
    <source>
        <dbReference type="EMBL" id="ANB16389.1"/>
    </source>
</evidence>
<dbReference type="PROSITE" id="PS51819">
    <property type="entry name" value="VOC"/>
    <property type="match status" value="1"/>
</dbReference>
<accession>A0A167GC23</accession>
<dbReference type="PANTHER" id="PTHR36503:SF3">
    <property type="entry name" value="BLR0126 PROTEIN"/>
    <property type="match status" value="1"/>
</dbReference>
<keyword evidence="3" id="KW-1185">Reference proteome</keyword>
<proteinExistence type="predicted"/>
<organism evidence="2 3">
    <name type="scientific">Dokdonella koreensis DS-123</name>
    <dbReference type="NCBI Taxonomy" id="1300342"/>
    <lineage>
        <taxon>Bacteria</taxon>
        <taxon>Pseudomonadati</taxon>
        <taxon>Pseudomonadota</taxon>
        <taxon>Gammaproteobacteria</taxon>
        <taxon>Lysobacterales</taxon>
        <taxon>Rhodanobacteraceae</taxon>
        <taxon>Dokdonella</taxon>
    </lineage>
</organism>
<keyword evidence="2" id="KW-0223">Dioxygenase</keyword>
<reference evidence="2 3" key="1">
    <citation type="submission" date="2016-04" db="EMBL/GenBank/DDBJ databases">
        <title>Complete genome sequence of Dokdonella koreensis DS-123T.</title>
        <authorList>
            <person name="Kim J.F."/>
            <person name="Lee H."/>
            <person name="Kwak M.-J."/>
        </authorList>
    </citation>
    <scope>NUCLEOTIDE SEQUENCE [LARGE SCALE GENOMIC DNA]</scope>
    <source>
        <strain evidence="2 3">DS-123</strain>
    </source>
</reference>
<dbReference type="InterPro" id="IPR004360">
    <property type="entry name" value="Glyas_Fos-R_dOase_dom"/>
</dbReference>